<sequence length="59" mass="6978">MEQNAPNSLSSWTSRQQHNLKEYIRQRLNAGSNEMHSETPDNPLRNPSLDFDHEFSRQH</sequence>
<evidence type="ECO:0000313" key="2">
    <source>
        <dbReference type="EMBL" id="TNN78042.1"/>
    </source>
</evidence>
<keyword evidence="3" id="KW-1185">Reference proteome</keyword>
<name>A0A4Z2ILG3_9TELE</name>
<protein>
    <submittedName>
        <fullName evidence="2">Uncharacterized protein</fullName>
    </submittedName>
</protein>
<proteinExistence type="predicted"/>
<evidence type="ECO:0000313" key="3">
    <source>
        <dbReference type="Proteomes" id="UP000314294"/>
    </source>
</evidence>
<feature type="region of interest" description="Disordered" evidence="1">
    <location>
        <begin position="1"/>
        <end position="59"/>
    </location>
</feature>
<feature type="compositionally biased region" description="Basic and acidic residues" evidence="1">
    <location>
        <begin position="50"/>
        <end position="59"/>
    </location>
</feature>
<reference evidence="2 3" key="1">
    <citation type="submission" date="2019-03" db="EMBL/GenBank/DDBJ databases">
        <title>First draft genome of Liparis tanakae, snailfish: a comprehensive survey of snailfish specific genes.</title>
        <authorList>
            <person name="Kim W."/>
            <person name="Song I."/>
            <person name="Jeong J.-H."/>
            <person name="Kim D."/>
            <person name="Kim S."/>
            <person name="Ryu S."/>
            <person name="Song J.Y."/>
            <person name="Lee S.K."/>
        </authorList>
    </citation>
    <scope>NUCLEOTIDE SEQUENCE [LARGE SCALE GENOMIC DNA]</scope>
    <source>
        <tissue evidence="2">Muscle</tissue>
    </source>
</reference>
<evidence type="ECO:0000256" key="1">
    <source>
        <dbReference type="SAM" id="MobiDB-lite"/>
    </source>
</evidence>
<feature type="compositionally biased region" description="Polar residues" evidence="1">
    <location>
        <begin position="1"/>
        <end position="17"/>
    </location>
</feature>
<gene>
    <name evidence="2" type="ORF">EYF80_011796</name>
</gene>
<dbReference type="Proteomes" id="UP000314294">
    <property type="component" value="Unassembled WGS sequence"/>
</dbReference>
<accession>A0A4Z2ILG3</accession>
<dbReference type="EMBL" id="SRLO01000077">
    <property type="protein sequence ID" value="TNN78042.1"/>
    <property type="molecule type" value="Genomic_DNA"/>
</dbReference>
<dbReference type="AlphaFoldDB" id="A0A4Z2ILG3"/>
<comment type="caution">
    <text evidence="2">The sequence shown here is derived from an EMBL/GenBank/DDBJ whole genome shotgun (WGS) entry which is preliminary data.</text>
</comment>
<organism evidence="2 3">
    <name type="scientific">Liparis tanakae</name>
    <name type="common">Tanaka's snailfish</name>
    <dbReference type="NCBI Taxonomy" id="230148"/>
    <lineage>
        <taxon>Eukaryota</taxon>
        <taxon>Metazoa</taxon>
        <taxon>Chordata</taxon>
        <taxon>Craniata</taxon>
        <taxon>Vertebrata</taxon>
        <taxon>Euteleostomi</taxon>
        <taxon>Actinopterygii</taxon>
        <taxon>Neopterygii</taxon>
        <taxon>Teleostei</taxon>
        <taxon>Neoteleostei</taxon>
        <taxon>Acanthomorphata</taxon>
        <taxon>Eupercaria</taxon>
        <taxon>Perciformes</taxon>
        <taxon>Cottioidei</taxon>
        <taxon>Cottales</taxon>
        <taxon>Liparidae</taxon>
        <taxon>Liparis</taxon>
    </lineage>
</organism>